<dbReference type="PANTHER" id="PTHR45527">
    <property type="entry name" value="NONRIBOSOMAL PEPTIDE SYNTHETASE"/>
    <property type="match status" value="1"/>
</dbReference>
<evidence type="ECO:0000256" key="2">
    <source>
        <dbReference type="ARBA" id="ARBA00022450"/>
    </source>
</evidence>
<dbReference type="InterPro" id="IPR006162">
    <property type="entry name" value="Ppantetheine_attach_site"/>
</dbReference>
<dbReference type="SMART" id="SM00823">
    <property type="entry name" value="PKS_PP"/>
    <property type="match status" value="2"/>
</dbReference>
<dbReference type="GO" id="GO:0044550">
    <property type="term" value="P:secondary metabolite biosynthetic process"/>
    <property type="evidence" value="ECO:0007669"/>
    <property type="project" value="TreeGrafter"/>
</dbReference>
<dbReference type="InterPro" id="IPR036736">
    <property type="entry name" value="ACP-like_sf"/>
</dbReference>
<dbReference type="SUPFAM" id="SSF53474">
    <property type="entry name" value="alpha/beta-Hydrolases"/>
    <property type="match status" value="1"/>
</dbReference>
<dbReference type="Proteomes" id="UP000281904">
    <property type="component" value="Chromosome"/>
</dbReference>
<dbReference type="SUPFAM" id="SSF52777">
    <property type="entry name" value="CoA-dependent acyltransferases"/>
    <property type="match status" value="6"/>
</dbReference>
<dbReference type="InterPro" id="IPR025110">
    <property type="entry name" value="AMP-bd_C"/>
</dbReference>
<dbReference type="InterPro" id="IPR010071">
    <property type="entry name" value="AA_adenyl_dom"/>
</dbReference>
<dbReference type="InterPro" id="IPR000873">
    <property type="entry name" value="AMP-dep_synth/lig_dom"/>
</dbReference>
<proteinExistence type="predicted"/>
<keyword evidence="4" id="KW-0677">Repeat</keyword>
<dbReference type="NCBIfam" id="NF003417">
    <property type="entry name" value="PRK04813.1"/>
    <property type="match status" value="2"/>
</dbReference>
<feature type="domain" description="Carrier" evidence="5">
    <location>
        <begin position="2512"/>
        <end position="2587"/>
    </location>
</feature>
<dbReference type="NCBIfam" id="TIGR01733">
    <property type="entry name" value="AA-adenyl-dom"/>
    <property type="match status" value="2"/>
</dbReference>
<dbReference type="InterPro" id="IPR001031">
    <property type="entry name" value="Thioesterase"/>
</dbReference>
<accession>A0A448STS6</accession>
<dbReference type="Pfam" id="PF00501">
    <property type="entry name" value="AMP-binding"/>
    <property type="match status" value="2"/>
</dbReference>
<dbReference type="GO" id="GO:0003824">
    <property type="term" value="F:catalytic activity"/>
    <property type="evidence" value="ECO:0007669"/>
    <property type="project" value="InterPro"/>
</dbReference>
<dbReference type="PROSITE" id="PS00455">
    <property type="entry name" value="AMP_BINDING"/>
    <property type="match status" value="2"/>
</dbReference>
<evidence type="ECO:0000259" key="5">
    <source>
        <dbReference type="PROSITE" id="PS50075"/>
    </source>
</evidence>
<dbReference type="FunFam" id="3.30.300.30:FF:000015">
    <property type="entry name" value="Nonribosomal peptide synthase SidD"/>
    <property type="match status" value="2"/>
</dbReference>
<dbReference type="InterPro" id="IPR020845">
    <property type="entry name" value="AMP-binding_CS"/>
</dbReference>
<dbReference type="FunFam" id="3.40.50.980:FF:000001">
    <property type="entry name" value="Non-ribosomal peptide synthetase"/>
    <property type="match status" value="1"/>
</dbReference>
<dbReference type="Pfam" id="PF00975">
    <property type="entry name" value="Thioesterase"/>
    <property type="match status" value="1"/>
</dbReference>
<reference evidence="6 7" key="1">
    <citation type="submission" date="2018-12" db="EMBL/GenBank/DDBJ databases">
        <authorList>
            <consortium name="Pathogen Informatics"/>
        </authorList>
    </citation>
    <scope>NUCLEOTIDE SEQUENCE [LARGE SCALE GENOMIC DNA]</scope>
    <source>
        <strain evidence="6 7">NCTC10036</strain>
    </source>
</reference>
<sequence length="2842" mass="311227">MSETLSLPETRLDYQTCPLVAAQPGIWIADQIAQRRNSFAVAHYTELRGEIDRSCLERAIRQGLAEADTVQAQFYESADGVPQQRLPLRADPAQVAPAEWLDFSQRPDAEQAALALMEDDLAQPLPADGERPLYRQAVIRVGAGRWFWYQRFHHIMLDGFSFDAVTRRIADIYRALRQGEAPSPSPFTPFGEVVAEYRQWESSPAAERAALFWQQRLSDLPPTLSLSHESCAVADDVRPLKQSLVLPAALFDALQADDALQQAQPADIVTAALVVYLARISGESRLSVGFPFMRRMGSQALAAIGPVVSVLPLQLTVTPQMSLAETCRAVVAEIKQVRRHQRYEAEQIRRDLGLVGQQQELYGPVINVKVYHSALSFDGQPAVTHTLAMGPVDDLEFELGFRNEALYVSLVANPQKYSAATLRQHAERIGHLLQQLARQPHQPNGELPLIGEAELQRLAAWGRGRELAAPTGMTSIVDALLQRVAQQPEETAVACDGQSLSYRQLSERVMQLARVLIDHGIGAEDVVAIGIPRSVDTLVALFAVLASGAAYMPLDLDYPRERLALMCDDAKPALLLTQRGTLPQMPELPQVWCLDDAHCRALCAAAASHPLDDAERREPLHEAHLAYMIYTSGSTGRPKGVMSTHRGLLNLFLSHQAYLFGPAIAKYQARHGRRMRAGHTASFSFDSSWEPLFCMIMGCELYIFDEELRRDAWALLEQTRRTPVDLLDITPSFFSQMVDCGLLQGEFPLPAFVMIGGEAATPTLWNLMQQHPEVEIHNYYGPSEYTVDTLGAPVAAADQPVVGRAVANTEVWLLDKRLQPVPIGVAGELYIAGKGIARGYLRRPDLTAARFVANPFSRGEVMYRSGDLMRWNSDGQLVFIGRTDHQIKVRGFRVELGEVESALAALPQVGRAVVIAEAIGATHRLIGYCSVQDAALRASPTLQHDLLAALASRLPDYMVPALLVVMDELPLNVNGKIDRQALPQPQQAVSRVSRAAANDAERLICQAMAQLLGMERVGADDDFFALGGDSISAMGLGTALRRAGYLLRPRDIFAQPTPARMAKAMQPLASQRQPARAVQHGPLDGLPILHAFGEQGDINRLFAHGVFLRVPAALEAGQLRHALTQLRTAHPVLDARTRDGQLWVGESAGADCLRMQTPEGELEAAAEQAFDQALSRLDPAAGVMMQAVLLQDDGRSQGLVLTIHHLATDGVSWRILLEELRQLAEAAMRGETPTLPAEETSLYEWSRWLREDSTTRTAELPFWRAMLADGAPRLGTRALDVEHDRPAALRERRMLLDGELTAALLATLPHSYRANVEEIILSALALACRQRFGAAQLRVGVESHGRADVGANDLARTLGWLTAEYPLLIPLDDAPAHQAVRAVKGVLRAVRDRGIGYGQLRYLHPQHRVELSELAARNAPEILFNYLGRFAQEQALWTPQRTQQRFRDVFAVAQDEQQTLSHPLEVNIFVEEGALPRLAVNWRWLPAIFSEQDIAALHDGIGQALSQLVAFAARQPAQAAATLVAAELAPLAVSDGQLQQWQQRHGPLADALPLLPLQHGLLFHAQTAAVGGSYNSLTRLSLSGELNEQRLQQALDAVVRRHPQLAARFANEGEPLQLLPLLAEGDSPWPLDVQQLPALSARQEAQALHTLEQEELTRDLFNQGGAMLHALLVRHGDEARYTLFLNAHHLIVDGWSTPVVLGDLLTALYQGPTALTPLRTRYGDIVRQLTARDAEASRQIWRQTLQDARPTLLFGDRPHDEAVHELAMTLPPALEQRLLSLCRERGLTLNSVMQGIWALQLASHSGQQDVVFGSPVSGRFGQIDGVEEHVGLFSNTLPVRVRLDGQRSLCEQMAELQQQQIALLEHDDLGLGEIQRLAGAGTLFDTLLVVENYPDNGALLGGDRALRCDAIANKGYTHYPLTLLVLPGERLRLLMEYRTSVPQPQRFADRLMLLLTQWIEQPDRPLAQWQLQTPPEQALIAAVNQTAQPLTAITLAQAVAQQAARTPDAVALQDAQHCLSYREMQQQTRQLALRLHQAGIRPGDIVAVALPRSVRLSLALSAIVQLGAAWLPLDTGYPDERLAYMVADAQPRLIISDSTLEPRFAALASVLTFDAVSPSGEPLPADDAAPMVDPDAAAYVLYTSGSTGRPKGVVVSHRAIINRLYWMQHAYPIDGRDVVLQKTPCSFDVSVWEFFWPLMVGARLVMAPPEAHRDPQALTALIDDYGVTTLHFVPSMLAIWVEALAEQASPRGVRSLKQVFCSGEALSCELAARCQTQVGAPLHNLYGPTEAAVDVSYQPAFGAALAAVSGAGVPIGRPVWNTQLHILDALLRPVPVGCAGDLYLSGVQLAIGYLQRADLTAQRFVASPAGDGQRMYRTGDIARWLEDGSVEYLGRSDDQLKIRGQRIELGEIEQALLAQPGVAQAAAHAIVLSPQAAPAGGADMRQLVAWLVPQPGVELDTAALQQALAQRLPAHMLPVSYVLTDSFPLSANGKLDRKALPQPQYRQATGRPPHGDSEILVAGLFSRILQRDGICAGDDFFTLGGHSLLAMRLAAELRQQSGRSLSVGQIMFARSVENMAALLDEAQPGGSAESRGAGEILRLRDGDGPALFCLHPASGFAWQYAGLLRHLPGAFPLIGLQSPRPDGAIARCDTLEQMVDRHLANLRRLQPHGPYYLLGYSLGGTLAHAMAARLQQQGEEVAFLGMLDTYPPEGQDWSGPSEEQAQQEVAQEQAEFMAEDDGDPALRAEKTAMFNDIVANYQDAVRLLSTARSARFDGTATLFVASRTLPAEMDVNAAWAPYLQRLICYPQACEHADILSPASLETLGPLLHSLLTRQYRLA</sequence>
<dbReference type="InterPro" id="IPR029058">
    <property type="entry name" value="AB_hydrolase_fold"/>
</dbReference>
<dbReference type="PROSITE" id="PS00012">
    <property type="entry name" value="PHOSPHOPANTETHEINE"/>
    <property type="match status" value="2"/>
</dbReference>
<dbReference type="SMART" id="SM00824">
    <property type="entry name" value="PKS_TE"/>
    <property type="match status" value="1"/>
</dbReference>
<evidence type="ECO:0000256" key="3">
    <source>
        <dbReference type="ARBA" id="ARBA00022553"/>
    </source>
</evidence>
<evidence type="ECO:0000313" key="6">
    <source>
        <dbReference type="EMBL" id="VEI71098.1"/>
    </source>
</evidence>
<dbReference type="Pfam" id="PF13193">
    <property type="entry name" value="AMP-binding_C"/>
    <property type="match status" value="2"/>
</dbReference>
<dbReference type="CDD" id="cd17646">
    <property type="entry name" value="A_NRPS_AB3403-like"/>
    <property type="match status" value="1"/>
</dbReference>
<name>A0A448STS6_SERRU</name>
<protein>
    <submittedName>
        <fullName evidence="6">Linear gramicidin synthase subunit B</fullName>
    </submittedName>
</protein>
<dbReference type="Gene3D" id="2.30.38.10">
    <property type="entry name" value="Luciferase, Domain 3"/>
    <property type="match status" value="2"/>
</dbReference>
<dbReference type="SUPFAM" id="SSF47336">
    <property type="entry name" value="ACP-like"/>
    <property type="match status" value="2"/>
</dbReference>
<dbReference type="InterPro" id="IPR020806">
    <property type="entry name" value="PKS_PP-bd"/>
</dbReference>
<dbReference type="Pfam" id="PF00668">
    <property type="entry name" value="Condensation"/>
    <property type="match status" value="3"/>
</dbReference>
<dbReference type="Gene3D" id="3.30.559.30">
    <property type="entry name" value="Nonribosomal peptide synthetase, condensation domain"/>
    <property type="match status" value="3"/>
</dbReference>
<keyword evidence="2" id="KW-0596">Phosphopantetheine</keyword>
<dbReference type="GO" id="GO:0005737">
    <property type="term" value="C:cytoplasm"/>
    <property type="evidence" value="ECO:0007669"/>
    <property type="project" value="TreeGrafter"/>
</dbReference>
<dbReference type="InterPro" id="IPR020802">
    <property type="entry name" value="TesA-like"/>
</dbReference>
<evidence type="ECO:0000256" key="4">
    <source>
        <dbReference type="ARBA" id="ARBA00022737"/>
    </source>
</evidence>
<feature type="domain" description="Carrier" evidence="5">
    <location>
        <begin position="995"/>
        <end position="1069"/>
    </location>
</feature>
<comment type="cofactor">
    <cofactor evidence="1">
        <name>pantetheine 4'-phosphate</name>
        <dbReference type="ChEBI" id="CHEBI:47942"/>
    </cofactor>
</comment>
<dbReference type="CDD" id="cd05930">
    <property type="entry name" value="A_NRPS"/>
    <property type="match status" value="1"/>
</dbReference>
<dbReference type="InterPro" id="IPR001242">
    <property type="entry name" value="Condensation_dom"/>
</dbReference>
<dbReference type="EMBL" id="LR134493">
    <property type="protein sequence ID" value="VEI71098.1"/>
    <property type="molecule type" value="Genomic_DNA"/>
</dbReference>
<dbReference type="Gene3D" id="3.30.300.30">
    <property type="match status" value="2"/>
</dbReference>
<dbReference type="FunFam" id="3.40.50.980:FF:000002">
    <property type="entry name" value="Enterobactin synthetase component F"/>
    <property type="match status" value="1"/>
</dbReference>
<dbReference type="RefSeq" id="WP_126532896.1">
    <property type="nucleotide sequence ID" value="NZ_LR134493.1"/>
</dbReference>
<dbReference type="Gene3D" id="3.40.50.980">
    <property type="match status" value="4"/>
</dbReference>
<dbReference type="InterPro" id="IPR010060">
    <property type="entry name" value="NRPS_synth"/>
</dbReference>
<dbReference type="InterPro" id="IPR045851">
    <property type="entry name" value="AMP-bd_C_sf"/>
</dbReference>
<organism evidence="6 7">
    <name type="scientific">Serratia rubidaea</name>
    <name type="common">Serratia marinorubra</name>
    <dbReference type="NCBI Taxonomy" id="61652"/>
    <lineage>
        <taxon>Bacteria</taxon>
        <taxon>Pseudomonadati</taxon>
        <taxon>Pseudomonadota</taxon>
        <taxon>Gammaproteobacteria</taxon>
        <taxon>Enterobacterales</taxon>
        <taxon>Yersiniaceae</taxon>
        <taxon>Serratia</taxon>
    </lineage>
</organism>
<dbReference type="GO" id="GO:0031177">
    <property type="term" value="F:phosphopantetheine binding"/>
    <property type="evidence" value="ECO:0007669"/>
    <property type="project" value="InterPro"/>
</dbReference>
<dbReference type="PANTHER" id="PTHR45527:SF1">
    <property type="entry name" value="FATTY ACID SYNTHASE"/>
    <property type="match status" value="1"/>
</dbReference>
<dbReference type="GO" id="GO:0043041">
    <property type="term" value="P:amino acid activation for nonribosomal peptide biosynthetic process"/>
    <property type="evidence" value="ECO:0007669"/>
    <property type="project" value="TreeGrafter"/>
</dbReference>
<dbReference type="SUPFAM" id="SSF56801">
    <property type="entry name" value="Acetyl-CoA synthetase-like"/>
    <property type="match status" value="2"/>
</dbReference>
<dbReference type="NCBIfam" id="TIGR01720">
    <property type="entry name" value="NRPS-para261"/>
    <property type="match status" value="1"/>
</dbReference>
<dbReference type="PROSITE" id="PS50075">
    <property type="entry name" value="CARRIER"/>
    <property type="match status" value="2"/>
</dbReference>
<dbReference type="Pfam" id="PF00550">
    <property type="entry name" value="PP-binding"/>
    <property type="match status" value="2"/>
</dbReference>
<dbReference type="InterPro" id="IPR009081">
    <property type="entry name" value="PP-bd_ACP"/>
</dbReference>
<evidence type="ECO:0000313" key="7">
    <source>
        <dbReference type="Proteomes" id="UP000281904"/>
    </source>
</evidence>
<dbReference type="FunFam" id="3.40.50.12780:FF:000012">
    <property type="entry name" value="Non-ribosomal peptide synthetase"/>
    <property type="match status" value="1"/>
</dbReference>
<dbReference type="Gene3D" id="1.10.1200.10">
    <property type="entry name" value="ACP-like"/>
    <property type="match status" value="1"/>
</dbReference>
<dbReference type="Gene3D" id="3.30.559.10">
    <property type="entry name" value="Chloramphenicol acetyltransferase-like domain"/>
    <property type="match status" value="3"/>
</dbReference>
<evidence type="ECO:0000256" key="1">
    <source>
        <dbReference type="ARBA" id="ARBA00001957"/>
    </source>
</evidence>
<keyword evidence="3" id="KW-0597">Phosphoprotein</keyword>
<dbReference type="Gene3D" id="3.40.50.1820">
    <property type="entry name" value="alpha/beta hydrolase"/>
    <property type="match status" value="1"/>
</dbReference>
<dbReference type="FunFam" id="2.30.38.10:FF:000001">
    <property type="entry name" value="Non-ribosomal peptide synthetase PvdI"/>
    <property type="match status" value="1"/>
</dbReference>
<dbReference type="InterPro" id="IPR023213">
    <property type="entry name" value="CAT-like_dom_sf"/>
</dbReference>
<gene>
    <name evidence="6" type="primary">lgrB</name>
    <name evidence="6" type="ORF">NCTC10036_04227</name>
</gene>